<dbReference type="InterPro" id="IPR007525">
    <property type="entry name" value="FrhB_FdhB_C"/>
</dbReference>
<dbReference type="InterPro" id="IPR017900">
    <property type="entry name" value="4Fe4S_Fe_S_CS"/>
</dbReference>
<dbReference type="EMBL" id="QRXJ01000003">
    <property type="protein sequence ID" value="RGT91994.1"/>
    <property type="molecule type" value="Genomic_DNA"/>
</dbReference>
<proteinExistence type="predicted"/>
<accession>A0A3R6APN9</accession>
<dbReference type="GO" id="GO:0051536">
    <property type="term" value="F:iron-sulfur cluster binding"/>
    <property type="evidence" value="ECO:0007669"/>
    <property type="project" value="UniProtKB-KW"/>
</dbReference>
<evidence type="ECO:0000256" key="1">
    <source>
        <dbReference type="ARBA" id="ARBA00022723"/>
    </source>
</evidence>
<evidence type="ECO:0000313" key="5">
    <source>
        <dbReference type="EMBL" id="RGT91994.1"/>
    </source>
</evidence>
<dbReference type="PANTHER" id="PTHR43193:SF2">
    <property type="entry name" value="POLYFERREDOXIN PROTEIN FWDF"/>
    <property type="match status" value="1"/>
</dbReference>
<dbReference type="PROSITE" id="PS00198">
    <property type="entry name" value="4FE4S_FER_1"/>
    <property type="match status" value="2"/>
</dbReference>
<evidence type="ECO:0000256" key="2">
    <source>
        <dbReference type="ARBA" id="ARBA00023004"/>
    </source>
</evidence>
<name>A0A3R6APN9_9FIRM</name>
<keyword evidence="6" id="KW-1185">Reference proteome</keyword>
<evidence type="ECO:0000259" key="4">
    <source>
        <dbReference type="PROSITE" id="PS51379"/>
    </source>
</evidence>
<dbReference type="GO" id="GO:0046872">
    <property type="term" value="F:metal ion binding"/>
    <property type="evidence" value="ECO:0007669"/>
    <property type="project" value="UniProtKB-KW"/>
</dbReference>
<dbReference type="PANTHER" id="PTHR43193">
    <property type="match status" value="1"/>
</dbReference>
<dbReference type="AlphaFoldDB" id="A0A3R6APN9"/>
<sequence>MERICENEKCYGCGACYVICPKNAISMKEDVVTGHFRPIINESKCINCGLCVKHCPANHTYKFVDNMVTYAAYRTEPDKQIGSSSGGVAAALYELAISKEWSIIGTVIDSDFRVKMQLSNDKQAIESFKGSKYVQAYTIEALTELKRTLKEDKNVLFIGTPCECEAARSVANGNEEKLLTVDLICHGVPSNKILNDYIKWIEKKKKTKIKQVSFRSSWGEEMILKDESKDVWHRRMFWDPYLEAFNAGITINSSCFTCPFACEKRCSDITIGDFWGIGSESPFHKPNRKVSVIGVNSKRGFDFLNECKSLVLEKRNWSEAVAGNSQLRAPLPKSSQYDLFWEKYYKYGIDAAFKATVYKKVCKRYYKEYPIILLKSIIKKCIYWDRKIQ</sequence>
<reference evidence="5 6" key="1">
    <citation type="submission" date="2018-08" db="EMBL/GenBank/DDBJ databases">
        <title>A genome reference for cultivated species of the human gut microbiota.</title>
        <authorList>
            <person name="Zou Y."/>
            <person name="Xue W."/>
            <person name="Luo G."/>
        </authorList>
    </citation>
    <scope>NUCLEOTIDE SEQUENCE [LARGE SCALE GENOMIC DNA]</scope>
    <source>
        <strain evidence="5 6">AF18-12LB</strain>
    </source>
</reference>
<dbReference type="InterPro" id="IPR017896">
    <property type="entry name" value="4Fe4S_Fe-S-bd"/>
</dbReference>
<keyword evidence="2" id="KW-0408">Iron</keyword>
<dbReference type="Pfam" id="PF12838">
    <property type="entry name" value="Fer4_7"/>
    <property type="match status" value="1"/>
</dbReference>
<feature type="domain" description="4Fe-4S ferredoxin-type" evidence="4">
    <location>
        <begin position="36"/>
        <end position="66"/>
    </location>
</feature>
<feature type="domain" description="4Fe-4S ferredoxin-type" evidence="4">
    <location>
        <begin position="1"/>
        <end position="30"/>
    </location>
</feature>
<dbReference type="Pfam" id="PF04432">
    <property type="entry name" value="FrhB_FdhB_C"/>
    <property type="match status" value="1"/>
</dbReference>
<dbReference type="SUPFAM" id="SSF54862">
    <property type="entry name" value="4Fe-4S ferredoxins"/>
    <property type="match status" value="1"/>
</dbReference>
<dbReference type="RefSeq" id="WP_117834511.1">
    <property type="nucleotide sequence ID" value="NZ_QRXJ01000003.1"/>
</dbReference>
<dbReference type="PROSITE" id="PS51379">
    <property type="entry name" value="4FE4S_FER_2"/>
    <property type="match status" value="2"/>
</dbReference>
<organism evidence="5 6">
    <name type="scientific">Coprococcus comes</name>
    <dbReference type="NCBI Taxonomy" id="410072"/>
    <lineage>
        <taxon>Bacteria</taxon>
        <taxon>Bacillati</taxon>
        <taxon>Bacillota</taxon>
        <taxon>Clostridia</taxon>
        <taxon>Lachnospirales</taxon>
        <taxon>Lachnospiraceae</taxon>
        <taxon>Coprococcus</taxon>
    </lineage>
</organism>
<gene>
    <name evidence="5" type="ORF">DWX03_03065</name>
</gene>
<keyword evidence="1" id="KW-0479">Metal-binding</keyword>
<evidence type="ECO:0000256" key="3">
    <source>
        <dbReference type="ARBA" id="ARBA00023014"/>
    </source>
</evidence>
<comment type="caution">
    <text evidence="5">The sequence shown here is derived from an EMBL/GenBank/DDBJ whole genome shotgun (WGS) entry which is preliminary data.</text>
</comment>
<keyword evidence="3" id="KW-0411">Iron-sulfur</keyword>
<dbReference type="InterPro" id="IPR052977">
    <property type="entry name" value="Polyferredoxin-like_ET"/>
</dbReference>
<dbReference type="Gene3D" id="3.30.70.20">
    <property type="match status" value="1"/>
</dbReference>
<protein>
    <submittedName>
        <fullName evidence="5">4Fe-4S dicluster domain-containing protein</fullName>
    </submittedName>
</protein>
<dbReference type="Proteomes" id="UP000283360">
    <property type="component" value="Unassembled WGS sequence"/>
</dbReference>
<evidence type="ECO:0000313" key="6">
    <source>
        <dbReference type="Proteomes" id="UP000283360"/>
    </source>
</evidence>